<feature type="transmembrane region" description="Helical" evidence="1">
    <location>
        <begin position="21"/>
        <end position="45"/>
    </location>
</feature>
<keyword evidence="1" id="KW-0812">Transmembrane</keyword>
<keyword evidence="1" id="KW-1133">Transmembrane helix</keyword>
<gene>
    <name evidence="2" type="ORF">HS088_TW15G00694</name>
</gene>
<proteinExistence type="predicted"/>
<dbReference type="EMBL" id="JAAARO010000015">
    <property type="protein sequence ID" value="KAF5735194.1"/>
    <property type="molecule type" value="Genomic_DNA"/>
</dbReference>
<reference evidence="2 3" key="1">
    <citation type="journal article" date="2020" name="Nat. Commun.">
        <title>Genome of Tripterygium wilfordii and identification of cytochrome P450 involved in triptolide biosynthesis.</title>
        <authorList>
            <person name="Tu L."/>
            <person name="Su P."/>
            <person name="Zhang Z."/>
            <person name="Gao L."/>
            <person name="Wang J."/>
            <person name="Hu T."/>
            <person name="Zhou J."/>
            <person name="Zhang Y."/>
            <person name="Zhao Y."/>
            <person name="Liu Y."/>
            <person name="Song Y."/>
            <person name="Tong Y."/>
            <person name="Lu Y."/>
            <person name="Yang J."/>
            <person name="Xu C."/>
            <person name="Jia M."/>
            <person name="Peters R.J."/>
            <person name="Huang L."/>
            <person name="Gao W."/>
        </authorList>
    </citation>
    <scope>NUCLEOTIDE SEQUENCE [LARGE SCALE GENOMIC DNA]</scope>
    <source>
        <strain evidence="3">cv. XIE 37</strain>
        <tissue evidence="2">Leaf</tissue>
    </source>
</reference>
<dbReference type="Proteomes" id="UP000593562">
    <property type="component" value="Unassembled WGS sequence"/>
</dbReference>
<evidence type="ECO:0000313" key="3">
    <source>
        <dbReference type="Proteomes" id="UP000593562"/>
    </source>
</evidence>
<comment type="caution">
    <text evidence="2">The sequence shown here is derived from an EMBL/GenBank/DDBJ whole genome shotgun (WGS) entry which is preliminary data.</text>
</comment>
<keyword evidence="1" id="KW-0472">Membrane</keyword>
<keyword evidence="3" id="KW-1185">Reference proteome</keyword>
<organism evidence="2 3">
    <name type="scientific">Tripterygium wilfordii</name>
    <name type="common">Thunder God vine</name>
    <dbReference type="NCBI Taxonomy" id="458696"/>
    <lineage>
        <taxon>Eukaryota</taxon>
        <taxon>Viridiplantae</taxon>
        <taxon>Streptophyta</taxon>
        <taxon>Embryophyta</taxon>
        <taxon>Tracheophyta</taxon>
        <taxon>Spermatophyta</taxon>
        <taxon>Magnoliopsida</taxon>
        <taxon>eudicotyledons</taxon>
        <taxon>Gunneridae</taxon>
        <taxon>Pentapetalae</taxon>
        <taxon>rosids</taxon>
        <taxon>fabids</taxon>
        <taxon>Celastrales</taxon>
        <taxon>Celastraceae</taxon>
        <taxon>Tripterygium</taxon>
    </lineage>
</organism>
<dbReference type="AlphaFoldDB" id="A0A7J7CMA9"/>
<evidence type="ECO:0000256" key="1">
    <source>
        <dbReference type="SAM" id="Phobius"/>
    </source>
</evidence>
<dbReference type="InParanoid" id="A0A7J7CMA9"/>
<accession>A0A7J7CMA9</accession>
<name>A0A7J7CMA9_TRIWF</name>
<protein>
    <submittedName>
        <fullName evidence="2">Uncharacterized protein</fullName>
    </submittedName>
</protein>
<evidence type="ECO:0000313" key="2">
    <source>
        <dbReference type="EMBL" id="KAF5735194.1"/>
    </source>
</evidence>
<sequence length="111" mass="13082">MSLTLLSFQQRARKCAGMLIFAINFFIFLLFDLLDTILCVIFRFLDELFEGEPSSRYFHKREKWGRKVGDGEEIQVSETLYGRKKVFRQMGFLGILRKLVEEDGDEMTIFP</sequence>